<accession>X1GHC3</accession>
<comment type="caution">
    <text evidence="2">The sequence shown here is derived from an EMBL/GenBank/DDBJ whole genome shotgun (WGS) entry which is preliminary data.</text>
</comment>
<feature type="non-terminal residue" evidence="2">
    <location>
        <position position="172"/>
    </location>
</feature>
<sequence>MPKIWQAWIRNQEGARTANFTFEKQGGMGFDYTRRVNSPGAYGLRFLKKATESLADFQKRVTDHFVLDAQVEFSWRWPEMDIPWHTDGVFFHRSWVKRYNAQGALVYETGGRGYLDLINRPIIDEFAGSDGAIKEGPAETVIKEFVDEQAGPGAGARAMPGLTIQADAGRGN</sequence>
<name>X1GHC3_9ZZZZ</name>
<feature type="region of interest" description="Disordered" evidence="1">
    <location>
        <begin position="152"/>
        <end position="172"/>
    </location>
</feature>
<dbReference type="AlphaFoldDB" id="X1GHC3"/>
<dbReference type="EMBL" id="BARU01013799">
    <property type="protein sequence ID" value="GAH40979.1"/>
    <property type="molecule type" value="Genomic_DNA"/>
</dbReference>
<proteinExistence type="predicted"/>
<reference evidence="2" key="1">
    <citation type="journal article" date="2014" name="Front. Microbiol.">
        <title>High frequency of phylogenetically diverse reductive dehalogenase-homologous genes in deep subseafloor sedimentary metagenomes.</title>
        <authorList>
            <person name="Kawai M."/>
            <person name="Futagami T."/>
            <person name="Toyoda A."/>
            <person name="Takaki Y."/>
            <person name="Nishi S."/>
            <person name="Hori S."/>
            <person name="Arai W."/>
            <person name="Tsubouchi T."/>
            <person name="Morono Y."/>
            <person name="Uchiyama I."/>
            <person name="Ito T."/>
            <person name="Fujiyama A."/>
            <person name="Inagaki F."/>
            <person name="Takami H."/>
        </authorList>
    </citation>
    <scope>NUCLEOTIDE SEQUENCE</scope>
    <source>
        <strain evidence="2">Expedition CK06-06</strain>
    </source>
</reference>
<evidence type="ECO:0000256" key="1">
    <source>
        <dbReference type="SAM" id="MobiDB-lite"/>
    </source>
</evidence>
<organism evidence="2">
    <name type="scientific">marine sediment metagenome</name>
    <dbReference type="NCBI Taxonomy" id="412755"/>
    <lineage>
        <taxon>unclassified sequences</taxon>
        <taxon>metagenomes</taxon>
        <taxon>ecological metagenomes</taxon>
    </lineage>
</organism>
<evidence type="ECO:0000313" key="2">
    <source>
        <dbReference type="EMBL" id="GAH40979.1"/>
    </source>
</evidence>
<gene>
    <name evidence="2" type="ORF">S03H2_24707</name>
</gene>
<protein>
    <submittedName>
        <fullName evidence="2">Uncharacterized protein</fullName>
    </submittedName>
</protein>